<dbReference type="GO" id="GO:0000160">
    <property type="term" value="P:phosphorelay signal transduction system"/>
    <property type="evidence" value="ECO:0007669"/>
    <property type="project" value="UniProtKB-UniRule"/>
</dbReference>
<dbReference type="PROSITE" id="PS50110">
    <property type="entry name" value="RESPONSE_REGULATORY"/>
    <property type="match status" value="1"/>
</dbReference>
<evidence type="ECO:0000256" key="2">
    <source>
        <dbReference type="ARBA" id="ARBA00018672"/>
    </source>
</evidence>
<feature type="domain" description="Response regulatory" evidence="17">
    <location>
        <begin position="45"/>
        <end position="163"/>
    </location>
</feature>
<keyword evidence="9 14" id="KW-0805">Transcription regulation</keyword>
<evidence type="ECO:0000313" key="18">
    <source>
        <dbReference type="EMBL" id="EFB76798.1"/>
    </source>
</evidence>
<dbReference type="Pfam" id="PF08769">
    <property type="entry name" value="Spo0A_C"/>
    <property type="match status" value="1"/>
</dbReference>
<dbReference type="SUPFAM" id="SSF52172">
    <property type="entry name" value="CheY-like"/>
    <property type="match status" value="1"/>
</dbReference>
<evidence type="ECO:0000256" key="14">
    <source>
        <dbReference type="PIRNR" id="PIRNR002937"/>
    </source>
</evidence>
<accession>D1PLE0</accession>
<name>D1PLE0_9FIRM</name>
<dbReference type="InterPro" id="IPR016032">
    <property type="entry name" value="Sig_transdc_resp-reg_C-effctor"/>
</dbReference>
<dbReference type="GO" id="GO:0030435">
    <property type="term" value="P:sporulation resulting in formation of a cellular spore"/>
    <property type="evidence" value="ECO:0007669"/>
    <property type="project" value="UniProtKB-UniRule"/>
</dbReference>
<evidence type="ECO:0000256" key="13">
    <source>
        <dbReference type="ARBA" id="ARBA00024867"/>
    </source>
</evidence>
<evidence type="ECO:0000256" key="7">
    <source>
        <dbReference type="ARBA" id="ARBA00022969"/>
    </source>
</evidence>
<keyword evidence="3 14" id="KW-0963">Cytoplasm</keyword>
<dbReference type="InterPro" id="IPR036388">
    <property type="entry name" value="WH-like_DNA-bd_sf"/>
</dbReference>
<evidence type="ECO:0000313" key="19">
    <source>
        <dbReference type="Proteomes" id="UP000003438"/>
    </source>
</evidence>
<dbReference type="eggNOG" id="COG0745">
    <property type="taxonomic scope" value="Bacteria"/>
</dbReference>
<keyword evidence="11 14" id="KW-0010">Activator</keyword>
<dbReference type="PIRSF" id="PIRSF002937">
    <property type="entry name" value="Res_reg_Spo0A"/>
    <property type="match status" value="1"/>
</dbReference>
<evidence type="ECO:0000259" key="17">
    <source>
        <dbReference type="PROSITE" id="PS50110"/>
    </source>
</evidence>
<evidence type="ECO:0000256" key="12">
    <source>
        <dbReference type="ARBA" id="ARBA00023163"/>
    </source>
</evidence>
<evidence type="ECO:0000256" key="6">
    <source>
        <dbReference type="ARBA" id="ARBA00022837"/>
    </source>
</evidence>
<keyword evidence="4 14" id="KW-0678">Repressor</keyword>
<dbReference type="AlphaFoldDB" id="D1PLE0"/>
<dbReference type="SMART" id="SM00448">
    <property type="entry name" value="REC"/>
    <property type="match status" value="1"/>
</dbReference>
<dbReference type="InterPro" id="IPR014879">
    <property type="entry name" value="Spo0A_C"/>
</dbReference>
<keyword evidence="8 14" id="KW-0902">Two-component regulatory system</keyword>
<dbReference type="NCBIfam" id="TIGR02875">
    <property type="entry name" value="spore_0_A"/>
    <property type="match status" value="1"/>
</dbReference>
<dbReference type="HOGENOM" id="CLU_072509_0_0_9"/>
<dbReference type="STRING" id="411471.SUBVAR_05179"/>
<keyword evidence="19" id="KW-1185">Reference proteome</keyword>
<comment type="subcellular location">
    <subcellularLocation>
        <location evidence="1 14">Cytoplasm</location>
    </subcellularLocation>
</comment>
<evidence type="ECO:0000256" key="16">
    <source>
        <dbReference type="PROSITE-ProRule" id="PRU00169"/>
    </source>
</evidence>
<sequence>MEKYGKISIVNETRPAECQHTKCTSSPKRPGPEICLEDMMMEKIKFVMTDTGAQVSALCRQALEAKGVAVTVCEKNGDKALETLLNVHPQAVLLDAFMPDLDAITVKQRYEAQNTSGTRTTFFVTGAFQSEEMEQELLDNGFSFFFVKPFDESVLVSRVLKAAGGTSRPAVSSQDSDELTVTEILHQIGVPAHIKGYQFLRDAILLTTEDHGYINAVTKRLYPEIAKRNGTTASRVERAIRHAIEVAWDRGDVDTLNSYFGYTIHNLRGKPTNSEFIAMIADKIRLDKKRRA</sequence>
<feature type="binding site" evidence="15">
    <location>
        <position position="95"/>
    </location>
    <ligand>
        <name>Ca(2+)</name>
        <dbReference type="ChEBI" id="CHEBI:29108"/>
    </ligand>
</feature>
<dbReference type="InterPro" id="IPR011006">
    <property type="entry name" value="CheY-like_superfamily"/>
</dbReference>
<evidence type="ECO:0000256" key="4">
    <source>
        <dbReference type="ARBA" id="ARBA00022491"/>
    </source>
</evidence>
<feature type="modified residue" description="4-aspartylphosphate" evidence="16">
    <location>
        <position position="95"/>
    </location>
</feature>
<proteinExistence type="predicted"/>
<keyword evidence="10 14" id="KW-0238">DNA-binding</keyword>
<keyword evidence="5 16" id="KW-0597">Phosphoprotein</keyword>
<dbReference type="InterPro" id="IPR050595">
    <property type="entry name" value="Bact_response_regulator"/>
</dbReference>
<dbReference type="InterPro" id="IPR001789">
    <property type="entry name" value="Sig_transdc_resp-reg_receiver"/>
</dbReference>
<comment type="function">
    <text evidence="13 14">May play the central regulatory role in sporulation. It may be an element of the effector pathway responsible for the activation of sporulation genes in response to nutritional stress. Spo0A may act in concert with spo0H (a sigma factor) to control the expression of some genes that are critical to the sporulation process.</text>
</comment>
<comment type="caution">
    <text evidence="18">The sequence shown here is derived from an EMBL/GenBank/DDBJ whole genome shotgun (WGS) entry which is preliminary data.</text>
</comment>
<evidence type="ECO:0000256" key="15">
    <source>
        <dbReference type="PIRSR" id="PIRSR002937-1"/>
    </source>
</evidence>
<keyword evidence="14 15" id="KW-0479">Metal-binding</keyword>
<evidence type="ECO:0000256" key="11">
    <source>
        <dbReference type="ARBA" id="ARBA00023159"/>
    </source>
</evidence>
<dbReference type="Gene3D" id="1.10.10.10">
    <property type="entry name" value="Winged helix-like DNA-binding domain superfamily/Winged helix DNA-binding domain"/>
    <property type="match status" value="1"/>
</dbReference>
<evidence type="ECO:0000256" key="5">
    <source>
        <dbReference type="ARBA" id="ARBA00022553"/>
    </source>
</evidence>
<comment type="cofactor">
    <cofactor evidence="14 15">
        <name>Ca(2+)</name>
        <dbReference type="ChEBI" id="CHEBI:29108"/>
    </cofactor>
    <text evidence="14 15">Binds 1 Ca(2+) ion per subunit.</text>
</comment>
<keyword evidence="6 14" id="KW-0106">Calcium</keyword>
<keyword evidence="7 14" id="KW-0749">Sporulation</keyword>
<dbReference type="InterPro" id="IPR012052">
    <property type="entry name" value="Spore_0_A"/>
</dbReference>
<dbReference type="GO" id="GO:0042173">
    <property type="term" value="P:regulation of sporulation resulting in formation of a cellular spore"/>
    <property type="evidence" value="ECO:0007669"/>
    <property type="project" value="InterPro"/>
</dbReference>
<evidence type="ECO:0000256" key="1">
    <source>
        <dbReference type="ARBA" id="ARBA00004496"/>
    </source>
</evidence>
<evidence type="ECO:0000256" key="3">
    <source>
        <dbReference type="ARBA" id="ARBA00022490"/>
    </source>
</evidence>
<keyword evidence="12 14" id="KW-0804">Transcription</keyword>
<evidence type="ECO:0000256" key="9">
    <source>
        <dbReference type="ARBA" id="ARBA00023015"/>
    </source>
</evidence>
<dbReference type="EMBL" id="ACBY02000020">
    <property type="protein sequence ID" value="EFB76798.1"/>
    <property type="molecule type" value="Genomic_DNA"/>
</dbReference>
<organism evidence="18 19">
    <name type="scientific">Subdoligranulum variabile DSM 15176</name>
    <dbReference type="NCBI Taxonomy" id="411471"/>
    <lineage>
        <taxon>Bacteria</taxon>
        <taxon>Bacillati</taxon>
        <taxon>Bacillota</taxon>
        <taxon>Clostridia</taxon>
        <taxon>Eubacteriales</taxon>
        <taxon>Oscillospiraceae</taxon>
        <taxon>Subdoligranulum</taxon>
    </lineage>
</organism>
<dbReference type="Pfam" id="PF00072">
    <property type="entry name" value="Response_reg"/>
    <property type="match status" value="1"/>
</dbReference>
<dbReference type="PANTHER" id="PTHR44591:SF3">
    <property type="entry name" value="RESPONSE REGULATORY DOMAIN-CONTAINING PROTEIN"/>
    <property type="match status" value="1"/>
</dbReference>
<reference evidence="18" key="1">
    <citation type="submission" date="2009-12" db="EMBL/GenBank/DDBJ databases">
        <authorList>
            <person name="Weinstock G."/>
            <person name="Sodergren E."/>
            <person name="Clifton S."/>
            <person name="Fulton L."/>
            <person name="Fulton B."/>
            <person name="Courtney L."/>
            <person name="Fronick C."/>
            <person name="Harrison M."/>
            <person name="Strong C."/>
            <person name="Farmer C."/>
            <person name="Delahaunty K."/>
            <person name="Markovic C."/>
            <person name="Hall O."/>
            <person name="Minx P."/>
            <person name="Tomlinson C."/>
            <person name="Mitreva M."/>
            <person name="Nelson J."/>
            <person name="Hou S."/>
            <person name="Wollam A."/>
            <person name="Pepin K.H."/>
            <person name="Johnson M."/>
            <person name="Bhonagiri V."/>
            <person name="Nash W.E."/>
            <person name="Warren W."/>
            <person name="Chinwalla A."/>
            <person name="Mardis E.R."/>
            <person name="Wilson R.K."/>
        </authorList>
    </citation>
    <scope>NUCLEOTIDE SEQUENCE [LARGE SCALE GENOMIC DNA]</scope>
    <source>
        <strain evidence="18">DSM 15176</strain>
    </source>
</reference>
<evidence type="ECO:0000256" key="8">
    <source>
        <dbReference type="ARBA" id="ARBA00023012"/>
    </source>
</evidence>
<dbReference type="GO" id="GO:0003677">
    <property type="term" value="F:DNA binding"/>
    <property type="evidence" value="ECO:0007669"/>
    <property type="project" value="UniProtKB-KW"/>
</dbReference>
<protein>
    <recommendedName>
        <fullName evidence="2 14">Stage 0 sporulation protein A homolog</fullName>
    </recommendedName>
</protein>
<evidence type="ECO:0000256" key="10">
    <source>
        <dbReference type="ARBA" id="ARBA00023125"/>
    </source>
</evidence>
<feature type="binding site" evidence="15">
    <location>
        <position position="50"/>
    </location>
    <ligand>
        <name>Ca(2+)</name>
        <dbReference type="ChEBI" id="CHEBI:29108"/>
    </ligand>
</feature>
<gene>
    <name evidence="18" type="ORF">SUBVAR_05179</name>
</gene>
<dbReference type="PANTHER" id="PTHR44591">
    <property type="entry name" value="STRESS RESPONSE REGULATOR PROTEIN 1"/>
    <property type="match status" value="1"/>
</dbReference>
<dbReference type="GO" id="GO:0005509">
    <property type="term" value="F:calcium ion binding"/>
    <property type="evidence" value="ECO:0007669"/>
    <property type="project" value="UniProtKB-UniRule"/>
</dbReference>
<dbReference type="Gene3D" id="3.40.50.2300">
    <property type="match status" value="1"/>
</dbReference>
<dbReference type="GO" id="GO:0051606">
    <property type="term" value="P:detection of stimulus"/>
    <property type="evidence" value="ECO:0007669"/>
    <property type="project" value="UniProtKB-UniRule"/>
</dbReference>
<dbReference type="Proteomes" id="UP000003438">
    <property type="component" value="Unassembled WGS sequence"/>
</dbReference>
<dbReference type="SUPFAM" id="SSF46894">
    <property type="entry name" value="C-terminal effector domain of the bipartite response regulators"/>
    <property type="match status" value="1"/>
</dbReference>
<dbReference type="GO" id="GO:0005737">
    <property type="term" value="C:cytoplasm"/>
    <property type="evidence" value="ECO:0007669"/>
    <property type="project" value="UniProtKB-SubCell"/>
</dbReference>
<dbReference type="GO" id="GO:0003700">
    <property type="term" value="F:DNA-binding transcription factor activity"/>
    <property type="evidence" value="ECO:0007669"/>
    <property type="project" value="InterPro"/>
</dbReference>